<evidence type="ECO:0000256" key="2">
    <source>
        <dbReference type="ARBA" id="ARBA00022475"/>
    </source>
</evidence>
<dbReference type="Proteomes" id="UP000033072">
    <property type="component" value="Chromosome"/>
</dbReference>
<evidence type="ECO:0000256" key="1">
    <source>
        <dbReference type="ARBA" id="ARBA00004651"/>
    </source>
</evidence>
<dbReference type="GeneID" id="24805218"/>
<dbReference type="KEGG" id="mls:MSLAZ_0531"/>
<evidence type="ECO:0000313" key="7">
    <source>
        <dbReference type="EMBL" id="AKB73792.1"/>
    </source>
</evidence>
<dbReference type="GO" id="GO:0043190">
    <property type="term" value="C:ATP-binding cassette (ABC) transporter complex"/>
    <property type="evidence" value="ECO:0007669"/>
    <property type="project" value="InterPro"/>
</dbReference>
<dbReference type="InterPro" id="IPR012809">
    <property type="entry name" value="ECF_CbiQ"/>
</dbReference>
<evidence type="ECO:0000313" key="8">
    <source>
        <dbReference type="Proteomes" id="UP000033072"/>
    </source>
</evidence>
<keyword evidence="4 6" id="KW-1133">Transmembrane helix</keyword>
<proteinExistence type="predicted"/>
<feature type="transmembrane region" description="Helical" evidence="6">
    <location>
        <begin position="251"/>
        <end position="267"/>
    </location>
</feature>
<evidence type="ECO:0000256" key="6">
    <source>
        <dbReference type="SAM" id="Phobius"/>
    </source>
</evidence>
<keyword evidence="3 6" id="KW-0812">Transmembrane</keyword>
<dbReference type="InterPro" id="IPR051611">
    <property type="entry name" value="ECF_transporter_component"/>
</dbReference>
<comment type="subcellular location">
    <subcellularLocation>
        <location evidence="1">Cell membrane</location>
        <topology evidence="1">Multi-pass membrane protein</topology>
    </subcellularLocation>
</comment>
<organism evidence="7 8">
    <name type="scientific">Methanosarcina lacustris Z-7289</name>
    <dbReference type="NCBI Taxonomy" id="1434111"/>
    <lineage>
        <taxon>Archaea</taxon>
        <taxon>Methanobacteriati</taxon>
        <taxon>Methanobacteriota</taxon>
        <taxon>Stenosarchaea group</taxon>
        <taxon>Methanomicrobia</taxon>
        <taxon>Methanosarcinales</taxon>
        <taxon>Methanosarcinaceae</taxon>
        <taxon>Methanosarcina</taxon>
    </lineage>
</organism>
<accession>A0A0E3S3V2</accession>
<gene>
    <name evidence="7" type="ORF">MSLAZ_0531</name>
</gene>
<feature type="transmembrane region" description="Helical" evidence="6">
    <location>
        <begin position="113"/>
        <end position="140"/>
    </location>
</feature>
<dbReference type="OrthoDB" id="51610at2157"/>
<name>A0A0E3S3V2_9EURY</name>
<feature type="transmembrane region" description="Helical" evidence="6">
    <location>
        <begin position="71"/>
        <end position="92"/>
    </location>
</feature>
<sequence>MVTLTDIERESYKNSPIHRLDPRVKLLFALAVILYVVSLPRIHDDNLVRLLAVEAYLIVLVLIAGLDLRYFILRILATLPFGLGIALFQPFLKPSFVENFTPFPLDLPFGLSMTYEGIAFGSSLLIKFLVCITAVVLLSSTTRLRDMVAAADRVGFPREFTLLLSMMVRYLFLFWSVLKRIKIAQQTRLFNIWNRDVPRKWVIKQVGYSISSIFIRSYEQGEKTYISMLCRGYGSGYDKVYYRGKIKAQDIFFLFFSAGCIVYIHYFV</sequence>
<reference evidence="7 8" key="1">
    <citation type="submission" date="2014-07" db="EMBL/GenBank/DDBJ databases">
        <title>Methanogenic archaea and the global carbon cycle.</title>
        <authorList>
            <person name="Henriksen J.R."/>
            <person name="Luke J."/>
            <person name="Reinhart S."/>
            <person name="Benedict M.N."/>
            <person name="Youngblut N.D."/>
            <person name="Metcalf M.E."/>
            <person name="Whitaker R.J."/>
            <person name="Metcalf W.W."/>
        </authorList>
    </citation>
    <scope>NUCLEOTIDE SEQUENCE [LARGE SCALE GENOMIC DNA]</scope>
    <source>
        <strain evidence="7 8">Z-7289</strain>
    </source>
</reference>
<dbReference type="EMBL" id="CP009515">
    <property type="protein sequence ID" value="AKB73792.1"/>
    <property type="molecule type" value="Genomic_DNA"/>
</dbReference>
<feature type="transmembrane region" description="Helical" evidence="6">
    <location>
        <begin position="47"/>
        <end position="65"/>
    </location>
</feature>
<evidence type="ECO:0000256" key="3">
    <source>
        <dbReference type="ARBA" id="ARBA00022692"/>
    </source>
</evidence>
<dbReference type="HOGENOM" id="CLU_056469_1_2_2"/>
<dbReference type="PATRIC" id="fig|1434111.4.peg.666"/>
<keyword evidence="5 6" id="KW-0472">Membrane</keyword>
<dbReference type="Pfam" id="PF02361">
    <property type="entry name" value="CbiQ"/>
    <property type="match status" value="1"/>
</dbReference>
<dbReference type="PANTHER" id="PTHR34857">
    <property type="entry name" value="SLL0384 PROTEIN"/>
    <property type="match status" value="1"/>
</dbReference>
<dbReference type="STRING" id="1434111.MSLAZ_0531"/>
<dbReference type="GO" id="GO:0006824">
    <property type="term" value="P:cobalt ion transport"/>
    <property type="evidence" value="ECO:0007669"/>
    <property type="project" value="InterPro"/>
</dbReference>
<dbReference type="PANTHER" id="PTHR34857:SF2">
    <property type="entry name" value="SLL0384 PROTEIN"/>
    <property type="match status" value="1"/>
</dbReference>
<evidence type="ECO:0000256" key="5">
    <source>
        <dbReference type="ARBA" id="ARBA00023136"/>
    </source>
</evidence>
<feature type="transmembrane region" description="Helical" evidence="6">
    <location>
        <begin position="24"/>
        <end position="40"/>
    </location>
</feature>
<keyword evidence="8" id="KW-1185">Reference proteome</keyword>
<dbReference type="NCBIfam" id="TIGR02454">
    <property type="entry name" value="ECF_T_CbiQ"/>
    <property type="match status" value="1"/>
</dbReference>
<evidence type="ECO:0000256" key="4">
    <source>
        <dbReference type="ARBA" id="ARBA00022989"/>
    </source>
</evidence>
<dbReference type="AlphaFoldDB" id="A0A0E3S3V2"/>
<keyword evidence="2" id="KW-1003">Cell membrane</keyword>
<dbReference type="CDD" id="cd16914">
    <property type="entry name" value="EcfT"/>
    <property type="match status" value="1"/>
</dbReference>
<dbReference type="RefSeq" id="WP_048124609.1">
    <property type="nucleotide sequence ID" value="NZ_CP009515.1"/>
</dbReference>
<dbReference type="InterPro" id="IPR003339">
    <property type="entry name" value="ABC/ECF_trnsptr_transmembrane"/>
</dbReference>
<protein>
    <submittedName>
        <fullName evidence="7">Transmembrane component NikQ of energizing module of nickel ECF transporter</fullName>
    </submittedName>
</protein>